<proteinExistence type="predicted"/>
<dbReference type="Gene3D" id="3.30.1450.10">
    <property type="match status" value="2"/>
</dbReference>
<comment type="caution">
    <text evidence="3">The sequence shown here is derived from an EMBL/GenBank/DDBJ whole genome shotgun (WGS) entry which is preliminary data.</text>
</comment>
<feature type="signal peptide" evidence="2">
    <location>
        <begin position="1"/>
        <end position="23"/>
    </location>
</feature>
<dbReference type="Pfam" id="PF12978">
    <property type="entry name" value="DUF3862"/>
    <property type="match status" value="1"/>
</dbReference>
<keyword evidence="1 2" id="KW-0732">Signal</keyword>
<dbReference type="Proteomes" id="UP001549037">
    <property type="component" value="Unassembled WGS sequence"/>
</dbReference>
<dbReference type="EMBL" id="JBEPLN010000012">
    <property type="protein sequence ID" value="MET3634266.1"/>
    <property type="molecule type" value="Genomic_DNA"/>
</dbReference>
<organism evidence="3 4">
    <name type="scientific">Streptococcus porcorum</name>
    <dbReference type="NCBI Taxonomy" id="701526"/>
    <lineage>
        <taxon>Bacteria</taxon>
        <taxon>Bacillati</taxon>
        <taxon>Bacillota</taxon>
        <taxon>Bacilli</taxon>
        <taxon>Lactobacillales</taxon>
        <taxon>Streptococcaceae</taxon>
        <taxon>Streptococcus</taxon>
    </lineage>
</organism>
<feature type="chain" id="PRO_5045886111" description="DUF3862 domain-containing protein" evidence="2">
    <location>
        <begin position="24"/>
        <end position="205"/>
    </location>
</feature>
<gene>
    <name evidence="3" type="ORF">ABID28_000905</name>
</gene>
<evidence type="ECO:0000256" key="2">
    <source>
        <dbReference type="SAM" id="SignalP"/>
    </source>
</evidence>
<reference evidence="3 4" key="1">
    <citation type="submission" date="2024-06" db="EMBL/GenBank/DDBJ databases">
        <title>Genomic Encyclopedia of Type Strains, Phase IV (KMG-IV): sequencing the most valuable type-strain genomes for metagenomic binning, comparative biology and taxonomic classification.</title>
        <authorList>
            <person name="Goeker M."/>
        </authorList>
    </citation>
    <scope>NUCLEOTIDE SEQUENCE [LARGE SCALE GENOMIC DNA]</scope>
    <source>
        <strain evidence="3 4">DSM 28302</strain>
    </source>
</reference>
<protein>
    <recommendedName>
        <fullName evidence="5">DUF3862 domain-containing protein</fullName>
    </recommendedName>
</protein>
<accession>A0ABV2JER6</accession>
<sequence>MFRKKIAITVSLLSLLLFLNACSMMTSNKTSSSDTTTTASQIKPKNEALRLNFNKVKLGVIDNDGKGGTSLKELEALFGQPDEHTTQQGGDVTLDVYTWRKDETIIVTQLYADSTIAKSISNFRFIRENKVGLTEYDKIKNGMSFQEAIEKLGEPDVMSQAVSSDGEEISAIWSSGIKSNNTNANIQLDFKNNSLTNKSQLGLVN</sequence>
<evidence type="ECO:0000256" key="1">
    <source>
        <dbReference type="ARBA" id="ARBA00022729"/>
    </source>
</evidence>
<evidence type="ECO:0000313" key="4">
    <source>
        <dbReference type="Proteomes" id="UP001549037"/>
    </source>
</evidence>
<evidence type="ECO:0008006" key="5">
    <source>
        <dbReference type="Google" id="ProtNLM"/>
    </source>
</evidence>
<name>A0ABV2JER6_9STRE</name>
<dbReference type="InterPro" id="IPR024418">
    <property type="entry name" value="DUF3862"/>
</dbReference>
<evidence type="ECO:0000313" key="3">
    <source>
        <dbReference type="EMBL" id="MET3634266.1"/>
    </source>
</evidence>
<dbReference type="RefSeq" id="WP_354368484.1">
    <property type="nucleotide sequence ID" value="NZ_JBEPLN010000012.1"/>
</dbReference>
<dbReference type="InterPro" id="IPR037873">
    <property type="entry name" value="BamE-like"/>
</dbReference>
<keyword evidence="4" id="KW-1185">Reference proteome</keyword>